<dbReference type="EMBL" id="BDDD01001263">
    <property type="protein sequence ID" value="GAV74727.1"/>
    <property type="molecule type" value="Genomic_DNA"/>
</dbReference>
<dbReference type="PRINTS" id="PR00792">
    <property type="entry name" value="PEPSIN"/>
</dbReference>
<evidence type="ECO:0000256" key="5">
    <source>
        <dbReference type="ARBA" id="ARBA00022670"/>
    </source>
</evidence>
<comment type="similarity">
    <text evidence="2 13">Belongs to the peptidase A1 family.</text>
</comment>
<keyword evidence="3" id="KW-1003">Cell membrane</keyword>
<feature type="active site" evidence="12">
    <location>
        <position position="114"/>
    </location>
</feature>
<dbReference type="InterPro" id="IPR021109">
    <property type="entry name" value="Peptidase_aspartic_dom_sf"/>
</dbReference>
<dbReference type="AlphaFoldDB" id="A0A1Q3C3B8"/>
<organism evidence="17 18">
    <name type="scientific">Cephalotus follicularis</name>
    <name type="common">Albany pitcher plant</name>
    <dbReference type="NCBI Taxonomy" id="3775"/>
    <lineage>
        <taxon>Eukaryota</taxon>
        <taxon>Viridiplantae</taxon>
        <taxon>Streptophyta</taxon>
        <taxon>Embryophyta</taxon>
        <taxon>Tracheophyta</taxon>
        <taxon>Spermatophyta</taxon>
        <taxon>Magnoliopsida</taxon>
        <taxon>eudicotyledons</taxon>
        <taxon>Gunneridae</taxon>
        <taxon>Pentapetalae</taxon>
        <taxon>rosids</taxon>
        <taxon>fabids</taxon>
        <taxon>Oxalidales</taxon>
        <taxon>Cephalotaceae</taxon>
        <taxon>Cephalotus</taxon>
    </lineage>
</organism>
<evidence type="ECO:0000256" key="7">
    <source>
        <dbReference type="ARBA" id="ARBA00022750"/>
    </source>
</evidence>
<evidence type="ECO:0000256" key="3">
    <source>
        <dbReference type="ARBA" id="ARBA00022475"/>
    </source>
</evidence>
<dbReference type="OrthoDB" id="2747330at2759"/>
<dbReference type="FunFam" id="2.40.70.10:FF:000014">
    <property type="entry name" value="Aspartyl protease family protein 1"/>
    <property type="match status" value="1"/>
</dbReference>
<protein>
    <submittedName>
        <fullName evidence="17">Asp domain-containing protein</fullName>
    </submittedName>
</protein>
<dbReference type="PANTHER" id="PTHR13683:SF232">
    <property type="entry name" value="OS09G0542100 PROTEIN"/>
    <property type="match status" value="1"/>
</dbReference>
<evidence type="ECO:0000256" key="11">
    <source>
        <dbReference type="ARBA" id="ARBA00023288"/>
    </source>
</evidence>
<dbReference type="Pfam" id="PF14541">
    <property type="entry name" value="TAXi_C"/>
    <property type="match status" value="1"/>
</dbReference>
<evidence type="ECO:0000256" key="10">
    <source>
        <dbReference type="ARBA" id="ARBA00023180"/>
    </source>
</evidence>
<dbReference type="InterPro" id="IPR032799">
    <property type="entry name" value="TAXi_C"/>
</dbReference>
<keyword evidence="18" id="KW-1185">Reference proteome</keyword>
<dbReference type="PROSITE" id="PS00141">
    <property type="entry name" value="ASP_PROTEASE"/>
    <property type="match status" value="1"/>
</dbReference>
<evidence type="ECO:0000256" key="12">
    <source>
        <dbReference type="PIRSR" id="PIRSR601461-1"/>
    </source>
</evidence>
<dbReference type="InterPro" id="IPR001461">
    <property type="entry name" value="Aspartic_peptidase_A1"/>
</dbReference>
<dbReference type="InterPro" id="IPR001969">
    <property type="entry name" value="Aspartic_peptidase_AS"/>
</dbReference>
<dbReference type="STRING" id="3775.A0A1Q3C3B8"/>
<evidence type="ECO:0000256" key="6">
    <source>
        <dbReference type="ARBA" id="ARBA00022729"/>
    </source>
</evidence>
<gene>
    <name evidence="17" type="ORF">CFOL_v3_18207</name>
</gene>
<evidence type="ECO:0000313" key="18">
    <source>
        <dbReference type="Proteomes" id="UP000187406"/>
    </source>
</evidence>
<dbReference type="Proteomes" id="UP000187406">
    <property type="component" value="Unassembled WGS sequence"/>
</dbReference>
<comment type="subcellular location">
    <subcellularLocation>
        <location evidence="1">Cell membrane</location>
        <topology evidence="1">Lipid-anchor</topology>
        <topology evidence="1">GPI-anchor</topology>
    </subcellularLocation>
</comment>
<keyword evidence="7 13" id="KW-0064">Aspartyl protease</keyword>
<keyword evidence="6 15" id="KW-0732">Signal</keyword>
<dbReference type="GO" id="GO:0005886">
    <property type="term" value="C:plasma membrane"/>
    <property type="evidence" value="ECO:0007669"/>
    <property type="project" value="UniProtKB-SubCell"/>
</dbReference>
<keyword evidence="9" id="KW-0472">Membrane</keyword>
<evidence type="ECO:0000256" key="2">
    <source>
        <dbReference type="ARBA" id="ARBA00007447"/>
    </source>
</evidence>
<dbReference type="FunFam" id="2.40.70.10:FF:000012">
    <property type="entry name" value="Aspartyl protease family protein 1"/>
    <property type="match status" value="1"/>
</dbReference>
<evidence type="ECO:0000256" key="1">
    <source>
        <dbReference type="ARBA" id="ARBA00004609"/>
    </source>
</evidence>
<dbReference type="PROSITE" id="PS51767">
    <property type="entry name" value="PEPTIDASE_A1"/>
    <property type="match status" value="1"/>
</dbReference>
<keyword evidence="11" id="KW-0449">Lipoprotein</keyword>
<keyword evidence="4" id="KW-0336">GPI-anchor</keyword>
<feature type="active site" evidence="12">
    <location>
        <position position="319"/>
    </location>
</feature>
<evidence type="ECO:0000256" key="13">
    <source>
        <dbReference type="RuleBase" id="RU000454"/>
    </source>
</evidence>
<accession>A0A1Q3C3B8</accession>
<dbReference type="Gene3D" id="2.40.70.10">
    <property type="entry name" value="Acid Proteases"/>
    <property type="match status" value="2"/>
</dbReference>
<name>A0A1Q3C3B8_CEPFO</name>
<dbReference type="PANTHER" id="PTHR13683">
    <property type="entry name" value="ASPARTYL PROTEASES"/>
    <property type="match status" value="1"/>
</dbReference>
<feature type="region of interest" description="Disordered" evidence="14">
    <location>
        <begin position="466"/>
        <end position="491"/>
    </location>
</feature>
<evidence type="ECO:0000256" key="14">
    <source>
        <dbReference type="SAM" id="MobiDB-lite"/>
    </source>
</evidence>
<feature type="signal peptide" evidence="15">
    <location>
        <begin position="1"/>
        <end position="19"/>
    </location>
</feature>
<dbReference type="InterPro" id="IPR032861">
    <property type="entry name" value="TAXi_N"/>
</dbReference>
<feature type="domain" description="Peptidase A1" evidence="16">
    <location>
        <begin position="96"/>
        <end position="436"/>
    </location>
</feature>
<evidence type="ECO:0000256" key="15">
    <source>
        <dbReference type="SAM" id="SignalP"/>
    </source>
</evidence>
<keyword evidence="5 13" id="KW-0645">Protease</keyword>
<comment type="caution">
    <text evidence="17">The sequence shown here is derived from an EMBL/GenBank/DDBJ whole genome shotgun (WGS) entry which is preliminary data.</text>
</comment>
<evidence type="ECO:0000256" key="8">
    <source>
        <dbReference type="ARBA" id="ARBA00022801"/>
    </source>
</evidence>
<feature type="non-terminal residue" evidence="17">
    <location>
        <position position="507"/>
    </location>
</feature>
<dbReference type="InParanoid" id="A0A1Q3C3B8"/>
<dbReference type="SUPFAM" id="SSF50630">
    <property type="entry name" value="Acid proteases"/>
    <property type="match status" value="1"/>
</dbReference>
<dbReference type="Pfam" id="PF14543">
    <property type="entry name" value="TAXi_N"/>
    <property type="match status" value="1"/>
</dbReference>
<dbReference type="GO" id="GO:0006508">
    <property type="term" value="P:proteolysis"/>
    <property type="evidence" value="ECO:0007669"/>
    <property type="project" value="UniProtKB-KW"/>
</dbReference>
<evidence type="ECO:0000313" key="17">
    <source>
        <dbReference type="EMBL" id="GAV74727.1"/>
    </source>
</evidence>
<sequence length="507" mass="55798">MLYFLKSLLPSLLLLPVWGQGHIFSFKMHHRFSEPVKKWSNSSTQWPPKGSFEYYAVLAHRDRILRGHDLSEISGAPLAFSDGNSTFRISSLGFLHYTTVQLGTPGVKFMVALDTGSDLFWVPCDCSRCASTGSSTYASDFELSIYNPKGSSTSKKVTCNSNLCAHRNRCLGTFSNCPYMVSYVSAQTSTSGILVEDVLHLTTEDKRRESIDAYITFGCGQVQSGSFLDIAAPNGLFGLGMEKISVPSILSSEGLTADSFSMCFGRDGIGRISFGDKGSLDQEETPFNLNPSHPTYNITVTQIRVGTTLIDADFTALFDSGTSFAYLVDPTYTKLSENFHSQAQDRRRPPDSRIPFEYCYDMSSDANTSLIPSMSLTMKGGSQFAVFDPIIVISTQSELVYCLAVVKSLEMNIIGQNFMTGYRVVFDREKLVLGWKMFDCYDIEDSISFPVHPHDTNVTPAVAAGIGNQSSPVSTEKSRSNSRSSGVSPSYNSHTGLLSYFRVVLIL</sequence>
<reference evidence="18" key="1">
    <citation type="submission" date="2016-04" db="EMBL/GenBank/DDBJ databases">
        <title>Cephalotus genome sequencing.</title>
        <authorList>
            <person name="Fukushima K."/>
            <person name="Hasebe M."/>
            <person name="Fang X."/>
        </authorList>
    </citation>
    <scope>NUCLEOTIDE SEQUENCE [LARGE SCALE GENOMIC DNA]</scope>
    <source>
        <strain evidence="18">cv. St1</strain>
    </source>
</reference>
<evidence type="ECO:0000256" key="9">
    <source>
        <dbReference type="ARBA" id="ARBA00023136"/>
    </source>
</evidence>
<feature type="compositionally biased region" description="Low complexity" evidence="14">
    <location>
        <begin position="481"/>
        <end position="491"/>
    </location>
</feature>
<proteinExistence type="inferred from homology"/>
<dbReference type="GO" id="GO:0098552">
    <property type="term" value="C:side of membrane"/>
    <property type="evidence" value="ECO:0007669"/>
    <property type="project" value="UniProtKB-KW"/>
</dbReference>
<keyword evidence="8 13" id="KW-0378">Hydrolase</keyword>
<feature type="chain" id="PRO_5012071913" evidence="15">
    <location>
        <begin position="20"/>
        <end position="507"/>
    </location>
</feature>
<dbReference type="GO" id="GO:0004190">
    <property type="term" value="F:aspartic-type endopeptidase activity"/>
    <property type="evidence" value="ECO:0007669"/>
    <property type="project" value="UniProtKB-KW"/>
</dbReference>
<evidence type="ECO:0000259" key="16">
    <source>
        <dbReference type="PROSITE" id="PS51767"/>
    </source>
</evidence>
<dbReference type="InterPro" id="IPR033121">
    <property type="entry name" value="PEPTIDASE_A1"/>
</dbReference>
<evidence type="ECO:0000256" key="4">
    <source>
        <dbReference type="ARBA" id="ARBA00022622"/>
    </source>
</evidence>
<keyword evidence="10" id="KW-0325">Glycoprotein</keyword>
<dbReference type="FunCoup" id="A0A1Q3C3B8">
    <property type="interactions" value="392"/>
</dbReference>